<feature type="compositionally biased region" description="Polar residues" evidence="1">
    <location>
        <begin position="66"/>
        <end position="90"/>
    </location>
</feature>
<sequence length="90" mass="10282">MEEKIKKTLLKSEIISLISNEEIAQKLNSAKDIKEKLDILSKYVPDNKKLSKTKALKLLNKLANNPSDKNTSFNQINKKENINQTQNNGR</sequence>
<feature type="region of interest" description="Disordered" evidence="1">
    <location>
        <begin position="61"/>
        <end position="90"/>
    </location>
</feature>
<name>I7J4N3_9CLOT</name>
<dbReference type="EMBL" id="CAKP01000031">
    <property type="protein sequence ID" value="CCJ32771.1"/>
    <property type="molecule type" value="Genomic_DNA"/>
</dbReference>
<protein>
    <submittedName>
        <fullName evidence="2">Uncharacterized protein</fullName>
    </submittedName>
</protein>
<evidence type="ECO:0000313" key="2">
    <source>
        <dbReference type="EMBL" id="CCJ32771.1"/>
    </source>
</evidence>
<dbReference type="RefSeq" id="WP_008908047.1">
    <property type="nucleotide sequence ID" value="NZ_CAKP01000031.1"/>
</dbReference>
<evidence type="ECO:0000256" key="1">
    <source>
        <dbReference type="SAM" id="MobiDB-lite"/>
    </source>
</evidence>
<proteinExistence type="predicted"/>
<keyword evidence="3" id="KW-1185">Reference proteome</keyword>
<reference evidence="2 3" key="1">
    <citation type="journal article" date="2011" name="J. Bacteriol.">
        <title>Draft genome sequence of Caloramator australicus strain RC3T, a thermoanaerobe from the Great Artesian Basin of Australia.</title>
        <authorList>
            <person name="Ogg C.D."/>
            <person name="Patel B.K.C."/>
        </authorList>
    </citation>
    <scope>NUCLEOTIDE SEQUENCE [LARGE SCALE GENOMIC DNA]</scope>
    <source>
        <strain evidence="2 3">RC3</strain>
    </source>
</reference>
<accession>I7J4N3</accession>
<gene>
    <name evidence="2" type="ORF">CAAU_0687</name>
</gene>
<organism evidence="2 3">
    <name type="scientific">Caloramator australicus RC3</name>
    <dbReference type="NCBI Taxonomy" id="857293"/>
    <lineage>
        <taxon>Bacteria</taxon>
        <taxon>Bacillati</taxon>
        <taxon>Bacillota</taxon>
        <taxon>Clostridia</taxon>
        <taxon>Eubacteriales</taxon>
        <taxon>Clostridiaceae</taxon>
        <taxon>Caloramator</taxon>
    </lineage>
</organism>
<dbReference type="STRING" id="857293.CAAU_0687"/>
<comment type="caution">
    <text evidence="2">The sequence shown here is derived from an EMBL/GenBank/DDBJ whole genome shotgun (WGS) entry which is preliminary data.</text>
</comment>
<dbReference type="AlphaFoldDB" id="I7J4N3"/>
<dbReference type="Proteomes" id="UP000007652">
    <property type="component" value="Unassembled WGS sequence"/>
</dbReference>
<evidence type="ECO:0000313" key="3">
    <source>
        <dbReference type="Proteomes" id="UP000007652"/>
    </source>
</evidence>